<dbReference type="InterPro" id="IPR018973">
    <property type="entry name" value="MZB"/>
</dbReference>
<dbReference type="Pfam" id="PF09369">
    <property type="entry name" value="MZB"/>
    <property type="match status" value="1"/>
</dbReference>
<feature type="domain" description="MrfA-like Zn-binding" evidence="1">
    <location>
        <begin position="462"/>
        <end position="557"/>
    </location>
</feature>
<keyword evidence="3" id="KW-1185">Reference proteome</keyword>
<gene>
    <name evidence="2" type="ORF">SAMN05446037_101783</name>
</gene>
<evidence type="ECO:0000259" key="1">
    <source>
        <dbReference type="Pfam" id="PF09369"/>
    </source>
</evidence>
<dbReference type="NCBIfam" id="NF038324">
    <property type="entry name" value="DrmB_fam"/>
    <property type="match status" value="1"/>
</dbReference>
<name>A0A239GMX8_9FIRM</name>
<sequence length="601" mass="68155">MEIGKLSQNQIITTFGPGSIIDARLDSVVGLDISYWAKDGVDYKSRRVYFNKLASYLGVRYFMEPRQGKEAFPVRIFPDWHVCSNAKCNLLFKLSEESTGNREIYDVKGPTCPECNKKAYPSRFIVMCENGHIDDFPYREFLHGGSTHCTGKIRLKSGKFTSSLNSLILSCDDEACKVTKKMGNAMLKETFSSYSCSGRHVHRPNSPFETCDADVIPSLRGATNVYFSIVRSALEIPPWSDKLYQIVEEKKIFIEDYVDSKRKEAEILEEEFDYERTMLLGMRIAHKEIGDDVLTFDKFKEIYEKVTEGASEYSEIKETEYNSILNHASMPKTSHSCFLASEEDLPDYLQKYLSRLIRVEKVREVTALKGFARGSFPDPENDNFGSIVNLAGDETGWLPAIRTSGEGIFIELNREEVKSWLERFDSDKISAIYNDEYKKYVEKKGWEYRNDKNLVYVLLHTLSHVLIRELSLKCGYSTTELKERIYYSDNMCGLLVYTGSGDTEGTLGGLEEMGKVGNFQTVLVEALKRALICSGDPGCMTTYPGNENLNGAACHACSMIPETACENGNRLLDRRTLIPTEERKFKGYFEELVSAVCGITL</sequence>
<dbReference type="RefSeq" id="WP_089283901.1">
    <property type="nucleotide sequence ID" value="NZ_FZOJ01000017.1"/>
</dbReference>
<dbReference type="AlphaFoldDB" id="A0A239GMX8"/>
<evidence type="ECO:0000313" key="3">
    <source>
        <dbReference type="Proteomes" id="UP000198304"/>
    </source>
</evidence>
<protein>
    <recommendedName>
        <fullName evidence="1">MrfA-like Zn-binding domain-containing protein</fullName>
    </recommendedName>
</protein>
<accession>A0A239GMX8</accession>
<dbReference type="OrthoDB" id="9134227at2"/>
<dbReference type="InterPro" id="IPR047721">
    <property type="entry name" value="DrmB"/>
</dbReference>
<dbReference type="EMBL" id="FZOJ01000017">
    <property type="protein sequence ID" value="SNS70225.1"/>
    <property type="molecule type" value="Genomic_DNA"/>
</dbReference>
<proteinExistence type="predicted"/>
<evidence type="ECO:0000313" key="2">
    <source>
        <dbReference type="EMBL" id="SNS70225.1"/>
    </source>
</evidence>
<organism evidence="2 3">
    <name type="scientific">Anaerovirgula multivorans</name>
    <dbReference type="NCBI Taxonomy" id="312168"/>
    <lineage>
        <taxon>Bacteria</taxon>
        <taxon>Bacillati</taxon>
        <taxon>Bacillota</taxon>
        <taxon>Clostridia</taxon>
        <taxon>Peptostreptococcales</taxon>
        <taxon>Natronincolaceae</taxon>
        <taxon>Anaerovirgula</taxon>
    </lineage>
</organism>
<dbReference type="Proteomes" id="UP000198304">
    <property type="component" value="Unassembled WGS sequence"/>
</dbReference>
<reference evidence="2 3" key="1">
    <citation type="submission" date="2017-06" db="EMBL/GenBank/DDBJ databases">
        <authorList>
            <person name="Kim H.J."/>
            <person name="Triplett B.A."/>
        </authorList>
    </citation>
    <scope>NUCLEOTIDE SEQUENCE [LARGE SCALE GENOMIC DNA]</scope>
    <source>
        <strain evidence="2 3">SCA</strain>
    </source>
</reference>